<keyword evidence="5" id="KW-0822">Tryptophan biosynthesis</keyword>
<dbReference type="RefSeq" id="WP_037635802.1">
    <property type="nucleotide sequence ID" value="NZ_BHXC01000007.1"/>
</dbReference>
<evidence type="ECO:0000256" key="1">
    <source>
        <dbReference type="ARBA" id="ARBA00004733"/>
    </source>
</evidence>
<dbReference type="InterPro" id="IPR011060">
    <property type="entry name" value="RibuloseP-bd_barrel"/>
</dbReference>
<dbReference type="AlphaFoldDB" id="A0A401R9W6"/>
<evidence type="ECO:0000256" key="8">
    <source>
        <dbReference type="ARBA" id="ARBA00049047"/>
    </source>
</evidence>
<dbReference type="InterPro" id="IPR002028">
    <property type="entry name" value="Trp_synthase_suA"/>
</dbReference>
<comment type="similarity">
    <text evidence="9">Belongs to the TrpA family.</text>
</comment>
<keyword evidence="7" id="KW-0456">Lyase</keyword>
<evidence type="ECO:0000313" key="11">
    <source>
        <dbReference type="Proteomes" id="UP000288351"/>
    </source>
</evidence>
<comment type="caution">
    <text evidence="10">The sequence shown here is derived from an EMBL/GenBank/DDBJ whole genome shotgun (WGS) entry which is preliminary data.</text>
</comment>
<sequence length="267" mass="27288">MPVSLLSSSALSKLLSRPRAALGVFVPAGLSDVADEADMLDDLSRSGAALFEIGAPAADPVLDGPVIASAYRQALRRGTDLTRLQQTVEHASALAPTVVVAYWSSLQQHGVRRFAGRLAAAGACGVMVPDLPADQAVAWQQTTGSVGLLAPALVPRQMPEERLGEVAAAASGWLYAPANAGPTGYRGPLDTPALAQEVGRLRAVSTLPIVSGIGVSTPAKAAAVAPLVDAVIIGTPIVRALTTTPHNAPQLVADFAASVTAHQVHRG</sequence>
<protein>
    <recommendedName>
        <fullName evidence="3">tryptophan synthase</fullName>
        <ecNumber evidence="3">4.2.1.20</ecNumber>
    </recommendedName>
</protein>
<gene>
    <name evidence="10" type="primary">trpA_2</name>
    <name evidence="10" type="ORF">SALB_07244</name>
</gene>
<dbReference type="NCBIfam" id="TIGR00262">
    <property type="entry name" value="trpA"/>
    <property type="match status" value="1"/>
</dbReference>
<dbReference type="InterPro" id="IPR013785">
    <property type="entry name" value="Aldolase_TIM"/>
</dbReference>
<evidence type="ECO:0000256" key="4">
    <source>
        <dbReference type="ARBA" id="ARBA00022605"/>
    </source>
</evidence>
<evidence type="ECO:0000313" key="10">
    <source>
        <dbReference type="EMBL" id="GCB94445.1"/>
    </source>
</evidence>
<dbReference type="SUPFAM" id="SSF51366">
    <property type="entry name" value="Ribulose-phoshate binding barrel"/>
    <property type="match status" value="1"/>
</dbReference>
<dbReference type="UniPathway" id="UPA00035">
    <property type="reaction ID" value="UER00044"/>
</dbReference>
<dbReference type="Gene3D" id="3.20.20.70">
    <property type="entry name" value="Aldolase class I"/>
    <property type="match status" value="1"/>
</dbReference>
<dbReference type="GO" id="GO:0004834">
    <property type="term" value="F:tryptophan synthase activity"/>
    <property type="evidence" value="ECO:0007669"/>
    <property type="project" value="UniProtKB-EC"/>
</dbReference>
<keyword evidence="4" id="KW-0028">Amino-acid biosynthesis</keyword>
<dbReference type="EMBL" id="BHXC01000007">
    <property type="protein sequence ID" value="GCB94445.1"/>
    <property type="molecule type" value="Genomic_DNA"/>
</dbReference>
<organism evidence="10 11">
    <name type="scientific">Streptomyces noursei</name>
    <name type="common">Streptomyces albulus</name>
    <dbReference type="NCBI Taxonomy" id="1971"/>
    <lineage>
        <taxon>Bacteria</taxon>
        <taxon>Bacillati</taxon>
        <taxon>Actinomycetota</taxon>
        <taxon>Actinomycetes</taxon>
        <taxon>Kitasatosporales</taxon>
        <taxon>Streptomycetaceae</taxon>
        <taxon>Streptomyces</taxon>
    </lineage>
</organism>
<evidence type="ECO:0000256" key="2">
    <source>
        <dbReference type="ARBA" id="ARBA00011270"/>
    </source>
</evidence>
<dbReference type="Proteomes" id="UP000288351">
    <property type="component" value="Unassembled WGS sequence"/>
</dbReference>
<evidence type="ECO:0000256" key="6">
    <source>
        <dbReference type="ARBA" id="ARBA00023141"/>
    </source>
</evidence>
<evidence type="ECO:0000256" key="5">
    <source>
        <dbReference type="ARBA" id="ARBA00022822"/>
    </source>
</evidence>
<name>A0A401R9W6_STRNR</name>
<evidence type="ECO:0000256" key="9">
    <source>
        <dbReference type="RuleBase" id="RU003662"/>
    </source>
</evidence>
<dbReference type="EC" id="4.2.1.20" evidence="3"/>
<comment type="subunit">
    <text evidence="2">Tetramer of two alpha and two beta chains.</text>
</comment>
<keyword evidence="6" id="KW-0057">Aromatic amino acid biosynthesis</keyword>
<dbReference type="GO" id="GO:0005829">
    <property type="term" value="C:cytosol"/>
    <property type="evidence" value="ECO:0007669"/>
    <property type="project" value="TreeGrafter"/>
</dbReference>
<dbReference type="Pfam" id="PF00290">
    <property type="entry name" value="Trp_syntA"/>
    <property type="match status" value="1"/>
</dbReference>
<comment type="pathway">
    <text evidence="1">Amino-acid biosynthesis; L-tryptophan biosynthesis; L-tryptophan from chorismate: step 5/5.</text>
</comment>
<reference evidence="10 11" key="1">
    <citation type="journal article" date="2019" name="Microbiol. Resour. Announc.">
        <title>Draft Genome Sequence of the Most Traditional epsilon-Poly-l-Lysine Producer, Streptomyces albulus NBRC14147.</title>
        <authorList>
            <person name="Yamanaka K."/>
            <person name="Hamano Y."/>
        </authorList>
    </citation>
    <scope>NUCLEOTIDE SEQUENCE [LARGE SCALE GENOMIC DNA]</scope>
    <source>
        <strain evidence="10 11">NBRC 14147</strain>
    </source>
</reference>
<accession>A0A401R9W6</accession>
<proteinExistence type="inferred from homology"/>
<evidence type="ECO:0000256" key="3">
    <source>
        <dbReference type="ARBA" id="ARBA00012043"/>
    </source>
</evidence>
<dbReference type="CDD" id="cd04724">
    <property type="entry name" value="Tryptophan_synthase_alpha"/>
    <property type="match status" value="1"/>
</dbReference>
<dbReference type="PANTHER" id="PTHR43406">
    <property type="entry name" value="TRYPTOPHAN SYNTHASE, ALPHA CHAIN"/>
    <property type="match status" value="1"/>
</dbReference>
<evidence type="ECO:0000256" key="7">
    <source>
        <dbReference type="ARBA" id="ARBA00023239"/>
    </source>
</evidence>
<comment type="catalytic activity">
    <reaction evidence="8">
        <text>(1S,2R)-1-C-(indol-3-yl)glycerol 3-phosphate + L-serine = D-glyceraldehyde 3-phosphate + L-tryptophan + H2O</text>
        <dbReference type="Rhea" id="RHEA:10532"/>
        <dbReference type="ChEBI" id="CHEBI:15377"/>
        <dbReference type="ChEBI" id="CHEBI:33384"/>
        <dbReference type="ChEBI" id="CHEBI:57912"/>
        <dbReference type="ChEBI" id="CHEBI:58866"/>
        <dbReference type="ChEBI" id="CHEBI:59776"/>
        <dbReference type="EC" id="4.2.1.20"/>
    </reaction>
</comment>
<dbReference type="PANTHER" id="PTHR43406:SF1">
    <property type="entry name" value="TRYPTOPHAN SYNTHASE ALPHA CHAIN, CHLOROPLASTIC"/>
    <property type="match status" value="1"/>
</dbReference>